<evidence type="ECO:0000256" key="1">
    <source>
        <dbReference type="ARBA" id="ARBA00022729"/>
    </source>
</evidence>
<gene>
    <name evidence="3" type="ordered locus">TREAZ_0649</name>
</gene>
<dbReference type="RefSeq" id="WP_015711312.1">
    <property type="nucleotide sequence ID" value="NC_015577.1"/>
</dbReference>
<dbReference type="HOGENOM" id="CLU_026974_0_1_12"/>
<protein>
    <submittedName>
        <fullName evidence="3">Putative ABC transporter, substrate-binding protein</fullName>
    </submittedName>
</protein>
<reference evidence="4" key="1">
    <citation type="submission" date="2009-12" db="EMBL/GenBank/DDBJ databases">
        <title>Complete sequence of Treponema azotonutricium strain ZAS-9.</title>
        <authorList>
            <person name="Tetu S.G."/>
            <person name="Matson E."/>
            <person name="Ren Q."/>
            <person name="Seshadri R."/>
            <person name="Elbourne L."/>
            <person name="Hassan K.A."/>
            <person name="Durkin A."/>
            <person name="Radune D."/>
            <person name="Mohamoud Y."/>
            <person name="Shay R."/>
            <person name="Jin S."/>
            <person name="Zhang X."/>
            <person name="Lucey K."/>
            <person name="Ballor N.R."/>
            <person name="Ottesen E."/>
            <person name="Rosenthal R."/>
            <person name="Allen A."/>
            <person name="Leadbetter J.R."/>
            <person name="Paulsen I.T."/>
        </authorList>
    </citation>
    <scope>NUCLEOTIDE SEQUENCE [LARGE SCALE GENOMIC DNA]</scope>
    <source>
        <strain evidence="4">ATCC BAA-888 / DSM 13862 / ZAS-9</strain>
    </source>
</reference>
<dbReference type="GO" id="GO:0030976">
    <property type="term" value="F:thiamine pyrophosphate binding"/>
    <property type="evidence" value="ECO:0007669"/>
    <property type="project" value="TreeGrafter"/>
</dbReference>
<evidence type="ECO:0000313" key="4">
    <source>
        <dbReference type="Proteomes" id="UP000009222"/>
    </source>
</evidence>
<name>F5YAY0_LEAAZ</name>
<dbReference type="AlphaFoldDB" id="F5YAY0"/>
<keyword evidence="4" id="KW-1185">Reference proteome</keyword>
<dbReference type="PANTHER" id="PTHR30006">
    <property type="entry name" value="THIAMINE-BINDING PERIPLASMIC PROTEIN-RELATED"/>
    <property type="match status" value="1"/>
</dbReference>
<dbReference type="SUPFAM" id="SSF53850">
    <property type="entry name" value="Periplasmic binding protein-like II"/>
    <property type="match status" value="1"/>
</dbReference>
<dbReference type="OrthoDB" id="305758at2"/>
<dbReference type="STRING" id="545695.TREAZ_0649"/>
<dbReference type="PROSITE" id="PS51257">
    <property type="entry name" value="PROKAR_LIPOPROTEIN"/>
    <property type="match status" value="1"/>
</dbReference>
<evidence type="ECO:0000256" key="2">
    <source>
        <dbReference type="SAM" id="SignalP"/>
    </source>
</evidence>
<dbReference type="EMBL" id="CP001841">
    <property type="protein sequence ID" value="AEF82913.1"/>
    <property type="molecule type" value="Genomic_DNA"/>
</dbReference>
<feature type="chain" id="PRO_5003331653" evidence="2">
    <location>
        <begin position="21"/>
        <end position="326"/>
    </location>
</feature>
<dbReference type="Gene3D" id="3.40.190.10">
    <property type="entry name" value="Periplasmic binding protein-like II"/>
    <property type="match status" value="2"/>
</dbReference>
<proteinExistence type="predicted"/>
<dbReference type="GO" id="GO:0015888">
    <property type="term" value="P:thiamine transport"/>
    <property type="evidence" value="ECO:0007669"/>
    <property type="project" value="TreeGrafter"/>
</dbReference>
<dbReference type="InParanoid" id="F5YAY0"/>
<reference evidence="3 4" key="2">
    <citation type="journal article" date="2011" name="ISME J.">
        <title>RNA-seq reveals cooperative metabolic interactions between two termite-gut spirochete species in co-culture.</title>
        <authorList>
            <person name="Rosenthal A.Z."/>
            <person name="Matson E.G."/>
            <person name="Eldar A."/>
            <person name="Leadbetter J.R."/>
        </authorList>
    </citation>
    <scope>NUCLEOTIDE SEQUENCE [LARGE SCALE GENOMIC DNA]</scope>
    <source>
        <strain evidence="4">ATCC BAA-888 / DSM 13862 / ZAS-9</strain>
    </source>
</reference>
<dbReference type="Pfam" id="PF13343">
    <property type="entry name" value="SBP_bac_6"/>
    <property type="match status" value="1"/>
</dbReference>
<dbReference type="GO" id="GO:0030975">
    <property type="term" value="F:thiamine binding"/>
    <property type="evidence" value="ECO:0007669"/>
    <property type="project" value="TreeGrafter"/>
</dbReference>
<dbReference type="Proteomes" id="UP000009222">
    <property type="component" value="Chromosome"/>
</dbReference>
<accession>F5YAY0</accession>
<sequence length="326" mass="36332">MMKKAAAFAVLALAGLMALAGCKKESNKVVIYSTSEDYRIEYMQKRLNEQFPQYDIAINYYPTGNLAAKLKAEGVRTECDIIGELESGYMEGILDNLADLSSYDSSVFLPEIVPAHHKYLPFYKGSGCIIYSQDFLRARNLPVPSSYQDLLNPVYKGVLTMPNPKSSSTGYFFLKNLVNAMGEDEAFAWFDGFANNVLQFTSSGSGPVNALVQGEAGIGLGMTFQAVTTINNGVPLSIKFFDEGSPYSLYALGIIKGKDSRKAVKDVFDFYLNTVSREDKERFVPEQIFKNQVNTIPNYPANVKSGDMRGIEILSEKERLLEKWKY</sequence>
<dbReference type="KEGG" id="taz:TREAZ_0649"/>
<evidence type="ECO:0000313" key="3">
    <source>
        <dbReference type="EMBL" id="AEF82913.1"/>
    </source>
</evidence>
<dbReference type="GO" id="GO:0030288">
    <property type="term" value="C:outer membrane-bounded periplasmic space"/>
    <property type="evidence" value="ECO:0007669"/>
    <property type="project" value="TreeGrafter"/>
</dbReference>
<dbReference type="eggNOG" id="COG1840">
    <property type="taxonomic scope" value="Bacteria"/>
</dbReference>
<feature type="signal peptide" evidence="2">
    <location>
        <begin position="1"/>
        <end position="20"/>
    </location>
</feature>
<keyword evidence="1 2" id="KW-0732">Signal</keyword>
<dbReference type="PANTHER" id="PTHR30006:SF2">
    <property type="entry name" value="ABC TRANSPORTER SUBSTRATE-BINDING PROTEIN"/>
    <property type="match status" value="1"/>
</dbReference>
<organism evidence="3 4">
    <name type="scientific">Leadbettera azotonutricia (strain ATCC BAA-888 / DSM 13862 / ZAS-9)</name>
    <name type="common">Treponema azotonutricium</name>
    <dbReference type="NCBI Taxonomy" id="545695"/>
    <lineage>
        <taxon>Bacteria</taxon>
        <taxon>Pseudomonadati</taxon>
        <taxon>Spirochaetota</taxon>
        <taxon>Spirochaetia</taxon>
        <taxon>Spirochaetales</taxon>
        <taxon>Breznakiellaceae</taxon>
        <taxon>Leadbettera</taxon>
    </lineage>
</organism>